<dbReference type="AlphaFoldDB" id="A0A914X583"/>
<proteinExistence type="predicted"/>
<evidence type="ECO:0000313" key="1">
    <source>
        <dbReference type="Proteomes" id="UP000887566"/>
    </source>
</evidence>
<reference evidence="2" key="1">
    <citation type="submission" date="2022-11" db="UniProtKB">
        <authorList>
            <consortium name="WormBaseParasite"/>
        </authorList>
    </citation>
    <scope>IDENTIFICATION</scope>
</reference>
<sequence>MSVDFDYAKNFIFLEFCVVDHRVINLGKTKRITPCVTCTCTAEGPECHSITVQSCDQLVAEYLFTEILEDTVCVIQCSGLIRERAGRL</sequence>
<protein>
    <submittedName>
        <fullName evidence="2">Uncharacterized protein</fullName>
    </submittedName>
</protein>
<keyword evidence="1" id="KW-1185">Reference proteome</keyword>
<accession>A0A914X583</accession>
<dbReference type="Proteomes" id="UP000887566">
    <property type="component" value="Unplaced"/>
</dbReference>
<dbReference type="WBParaSite" id="PSAMB.scaffold6549size9255.g28689.t1">
    <property type="protein sequence ID" value="PSAMB.scaffold6549size9255.g28689.t1"/>
    <property type="gene ID" value="PSAMB.scaffold6549size9255.g28689"/>
</dbReference>
<organism evidence="1 2">
    <name type="scientific">Plectus sambesii</name>
    <dbReference type="NCBI Taxonomy" id="2011161"/>
    <lineage>
        <taxon>Eukaryota</taxon>
        <taxon>Metazoa</taxon>
        <taxon>Ecdysozoa</taxon>
        <taxon>Nematoda</taxon>
        <taxon>Chromadorea</taxon>
        <taxon>Plectida</taxon>
        <taxon>Plectina</taxon>
        <taxon>Plectoidea</taxon>
        <taxon>Plectidae</taxon>
        <taxon>Plectus</taxon>
    </lineage>
</organism>
<evidence type="ECO:0000313" key="2">
    <source>
        <dbReference type="WBParaSite" id="PSAMB.scaffold6549size9255.g28689.t1"/>
    </source>
</evidence>
<name>A0A914X583_9BILA</name>